<dbReference type="AlphaFoldDB" id="A0AAE8WAD9"/>
<accession>A0AAE8WAD9</accession>
<dbReference type="EMBL" id="SPAZ01000003">
    <property type="protein sequence ID" value="TQE40256.1"/>
    <property type="molecule type" value="Genomic_DNA"/>
</dbReference>
<dbReference type="Proteomes" id="UP000318720">
    <property type="component" value="Unassembled WGS sequence"/>
</dbReference>
<proteinExistence type="predicted"/>
<protein>
    <submittedName>
        <fullName evidence="1">Uncharacterized protein</fullName>
    </submittedName>
</protein>
<evidence type="ECO:0000313" key="1">
    <source>
        <dbReference type="EMBL" id="TQE40256.1"/>
    </source>
</evidence>
<evidence type="ECO:0000313" key="2">
    <source>
        <dbReference type="Proteomes" id="UP000318720"/>
    </source>
</evidence>
<organism evidence="1 2">
    <name type="scientific">Streptomyces ipomoeae</name>
    <dbReference type="NCBI Taxonomy" id="103232"/>
    <lineage>
        <taxon>Bacteria</taxon>
        <taxon>Bacillati</taxon>
        <taxon>Actinomycetota</taxon>
        <taxon>Actinomycetes</taxon>
        <taxon>Kitasatosporales</taxon>
        <taxon>Streptomycetaceae</taxon>
        <taxon>Streptomyces</taxon>
    </lineage>
</organism>
<name>A0AAE8WAD9_9ACTN</name>
<gene>
    <name evidence="1" type="ORF">Sipo8835_00145</name>
</gene>
<reference evidence="1 2" key="1">
    <citation type="submission" date="2019-03" db="EMBL/GenBank/DDBJ databases">
        <title>Comparative genomic analyses of the sweetpotato soil rot pathogen, Streptomyces ipomoeae.</title>
        <authorList>
            <person name="Ruschel Soares N."/>
            <person name="Badger J.H."/>
            <person name="Huguet-Tapia J.C."/>
            <person name="Clark C.A."/>
            <person name="Pettis G.S."/>
        </authorList>
    </citation>
    <scope>NUCLEOTIDE SEQUENCE [LARGE SCALE GENOMIC DNA]</scope>
    <source>
        <strain evidence="1 2">88-35</strain>
    </source>
</reference>
<comment type="caution">
    <text evidence="1">The sequence shown here is derived from an EMBL/GenBank/DDBJ whole genome shotgun (WGS) entry which is preliminary data.</text>
</comment>
<dbReference type="RefSeq" id="WP_141580237.1">
    <property type="nucleotide sequence ID" value="NZ_SPAZ01000003.1"/>
</dbReference>
<sequence length="172" mass="18136">MTNSVRHTTGNVFGLTATPAAACVGNTRPRVKVDPTHPRVDAPLSDDTRITYKAAAVYLAGKLYDQALKEASPVATLDDIANAIPEVMPEAFNAMGTAPGLAAVLLPEVTDLVWAYTAIEHARIEAGDGCDYLFDLLADGLKNGADPHIIRTDALAAPGRIRELAEQAGDSQ</sequence>